<dbReference type="EMBL" id="JNFF01000046">
    <property type="protein sequence ID" value="KEQ30322.1"/>
    <property type="molecule type" value="Genomic_DNA"/>
</dbReference>
<reference evidence="1 2" key="1">
    <citation type="journal article" date="1992" name="Int. J. Syst. Bacteriol.">
        <title>Sphingobacterium antarcticus sp. nov. a Psychrotrophic Bacterium from the Soils of Schirmacher Oasis, Antarctica.</title>
        <authorList>
            <person name="Shivaji S."/>
            <person name="Ray M.K."/>
            <person name="Rao N.S."/>
            <person name="Saiserr L."/>
            <person name="Jagannadham M.V."/>
            <person name="Kumar G.S."/>
            <person name="Reddy G."/>
            <person name="Bhargava P.M."/>
        </authorList>
    </citation>
    <scope>NUCLEOTIDE SEQUENCE [LARGE SCALE GENOMIC DNA]</scope>
    <source>
        <strain evidence="1 2">4BY</strain>
    </source>
</reference>
<accession>A0A081PHZ9</accession>
<gene>
    <name evidence="1" type="ORF">N180_10240</name>
</gene>
<dbReference type="Proteomes" id="UP000028007">
    <property type="component" value="Unassembled WGS sequence"/>
</dbReference>
<dbReference type="eggNOG" id="ENOG503397S">
    <property type="taxonomic scope" value="Bacteria"/>
</dbReference>
<name>A0A081PHZ9_9SPHI</name>
<sequence length="124" mass="14618">MTYNKATRIYRIRQKIVEEPLLAGKYLALPALKPFSVMSQERNPYQQFNHQILKDWISNGVKYIKLVELQSSLPVQFFELIPDSEIPDSEETIYPIDSEEITELLEPLAKVKFLVHEIYLEEEF</sequence>
<evidence type="ECO:0000313" key="2">
    <source>
        <dbReference type="Proteomes" id="UP000028007"/>
    </source>
</evidence>
<organism evidence="1 2">
    <name type="scientific">Pedobacter antarcticus 4BY</name>
    <dbReference type="NCBI Taxonomy" id="1358423"/>
    <lineage>
        <taxon>Bacteria</taxon>
        <taxon>Pseudomonadati</taxon>
        <taxon>Bacteroidota</taxon>
        <taxon>Sphingobacteriia</taxon>
        <taxon>Sphingobacteriales</taxon>
        <taxon>Sphingobacteriaceae</taxon>
        <taxon>Pedobacter</taxon>
    </lineage>
</organism>
<dbReference type="AlphaFoldDB" id="A0A081PHZ9"/>
<keyword evidence="2" id="KW-1185">Reference proteome</keyword>
<evidence type="ECO:0000313" key="1">
    <source>
        <dbReference type="EMBL" id="KEQ30322.1"/>
    </source>
</evidence>
<comment type="caution">
    <text evidence="1">The sequence shown here is derived from an EMBL/GenBank/DDBJ whole genome shotgun (WGS) entry which is preliminary data.</text>
</comment>
<proteinExistence type="predicted"/>
<protein>
    <submittedName>
        <fullName evidence="1">Uncharacterized protein</fullName>
    </submittedName>
</protein>